<comment type="caution">
    <text evidence="1">The sequence shown here is derived from an EMBL/GenBank/DDBJ whole genome shotgun (WGS) entry which is preliminary data.</text>
</comment>
<evidence type="ECO:0000313" key="1">
    <source>
        <dbReference type="EMBL" id="GAA5092263.1"/>
    </source>
</evidence>
<keyword evidence="2" id="KW-1185">Reference proteome</keyword>
<accession>A0ABP9MB37</accession>
<dbReference type="EMBL" id="BAABKD010000011">
    <property type="protein sequence ID" value="GAA5092263.1"/>
    <property type="molecule type" value="Genomic_DNA"/>
</dbReference>
<name>A0ABP9MB37_9BURK</name>
<reference evidence="2" key="1">
    <citation type="journal article" date="2019" name="Int. J. Syst. Evol. Microbiol.">
        <title>The Global Catalogue of Microorganisms (GCM) 10K type strain sequencing project: providing services to taxonomists for standard genome sequencing and annotation.</title>
        <authorList>
            <consortium name="The Broad Institute Genomics Platform"/>
            <consortium name="The Broad Institute Genome Sequencing Center for Infectious Disease"/>
            <person name="Wu L."/>
            <person name="Ma J."/>
        </authorList>
    </citation>
    <scope>NUCLEOTIDE SEQUENCE [LARGE SCALE GENOMIC DNA]</scope>
    <source>
        <strain evidence="2">JCM 18423</strain>
    </source>
</reference>
<organism evidence="1 2">
    <name type="scientific">Paenalcaligenes hermetiae</name>
    <dbReference type="NCBI Taxonomy" id="1157987"/>
    <lineage>
        <taxon>Bacteria</taxon>
        <taxon>Pseudomonadati</taxon>
        <taxon>Pseudomonadota</taxon>
        <taxon>Betaproteobacteria</taxon>
        <taxon>Burkholderiales</taxon>
        <taxon>Alcaligenaceae</taxon>
        <taxon>Paenalcaligenes</taxon>
    </lineage>
</organism>
<proteinExistence type="predicted"/>
<evidence type="ECO:0000313" key="2">
    <source>
        <dbReference type="Proteomes" id="UP001500227"/>
    </source>
</evidence>
<sequence>MRTIAQIKELLLELEHCIADDLEDQDLDFKQWETKNRDKAVRTIVQMAMCMASGEVRRLSLRCLIE</sequence>
<dbReference type="Proteomes" id="UP001500227">
    <property type="component" value="Unassembled WGS sequence"/>
</dbReference>
<gene>
    <name evidence="1" type="ORF">GCM10023337_19300</name>
</gene>
<protein>
    <submittedName>
        <fullName evidence="1">Uncharacterized protein</fullName>
    </submittedName>
</protein>
<dbReference type="RefSeq" id="WP_345371413.1">
    <property type="nucleotide sequence ID" value="NZ_BAABKD010000011.1"/>
</dbReference>